<dbReference type="EMBL" id="JAPCWZ010000007">
    <property type="protein sequence ID" value="KAK8857302.1"/>
    <property type="molecule type" value="Genomic_DNA"/>
</dbReference>
<evidence type="ECO:0000313" key="3">
    <source>
        <dbReference type="Proteomes" id="UP001390339"/>
    </source>
</evidence>
<dbReference type="Pfam" id="PF15892">
    <property type="entry name" value="BNR_4"/>
    <property type="match status" value="2"/>
</dbReference>
<sequence length="551" mass="61442">MLPEPTVSVLGTDPSWRNCVLNGNAFQQDAIQSFNGWQYACFYSTPRSSELGDREPLYVHLSRRKLPIGKWETIVFEDYPQTTDDGHNTVQLGICPGDGTIHLSYDHHCDEIRYRHSIPNLATDPESHIWSTEHFTATLHHLPGLEPSKPHAELLSYITYPRFGQLGPDLWFSFRTGKAGLGDDHLYLYSASRGAYSSLSSSFPKLVGNNGVDNGIATPTTTTPFLKGVQNNPYIHGLDARNGVLYVTWVYRDFVWYDGWDDPADTKHKQQAGPNSAANNRDLCFAYSSSSSSRPPLSSSSSSSPSKTATAEEEDTTTSSLAGQVWRNGTGDVVADLRRGESITPFSPGVTAFRIPKGAGLTNQEAQAVDHDGGVHVLNRDCYCHHQHHTQTKDDKDDDDNAANNNNREAVKWKHYYRDPVTKAWTSRALPCGYVSGKRGRLAVSRDGDLYFVLPGVDNGLSIWKAAKWDAYRNYALVWSNGNNSYGEEEAFPLTEPLVDTYRLDHDNVLSVFTRRYAEAKKKRSHESAGNRQAGEKEERGVDVVVLDFQL</sequence>
<feature type="region of interest" description="Disordered" evidence="1">
    <location>
        <begin position="287"/>
        <end position="325"/>
    </location>
</feature>
<reference evidence="2 3" key="1">
    <citation type="journal article" date="2024" name="IMA Fungus">
        <title>Apiospora arundinis, a panoply of carbohydrate-active enzymes and secondary metabolites.</title>
        <authorList>
            <person name="Sorensen T."/>
            <person name="Petersen C."/>
            <person name="Muurmann A.T."/>
            <person name="Christiansen J.V."/>
            <person name="Brundto M.L."/>
            <person name="Overgaard C.K."/>
            <person name="Boysen A.T."/>
            <person name="Wollenberg R.D."/>
            <person name="Larsen T.O."/>
            <person name="Sorensen J.L."/>
            <person name="Nielsen K.L."/>
            <person name="Sondergaard T.E."/>
        </authorList>
    </citation>
    <scope>NUCLEOTIDE SEQUENCE [LARGE SCALE GENOMIC DNA]</scope>
    <source>
        <strain evidence="2 3">AAU 773</strain>
    </source>
</reference>
<keyword evidence="3" id="KW-1185">Reference proteome</keyword>
<name>A0ABR2I4G7_9PEZI</name>
<dbReference type="Proteomes" id="UP001390339">
    <property type="component" value="Unassembled WGS sequence"/>
</dbReference>
<organism evidence="2 3">
    <name type="scientific">Apiospora arundinis</name>
    <dbReference type="NCBI Taxonomy" id="335852"/>
    <lineage>
        <taxon>Eukaryota</taxon>
        <taxon>Fungi</taxon>
        <taxon>Dikarya</taxon>
        <taxon>Ascomycota</taxon>
        <taxon>Pezizomycotina</taxon>
        <taxon>Sordariomycetes</taxon>
        <taxon>Xylariomycetidae</taxon>
        <taxon>Amphisphaeriales</taxon>
        <taxon>Apiosporaceae</taxon>
        <taxon>Apiospora</taxon>
    </lineage>
</organism>
<protein>
    <submittedName>
        <fullName evidence="2">Uncharacterized protein</fullName>
    </submittedName>
</protein>
<comment type="caution">
    <text evidence="2">The sequence shown here is derived from an EMBL/GenBank/DDBJ whole genome shotgun (WGS) entry which is preliminary data.</text>
</comment>
<evidence type="ECO:0000256" key="1">
    <source>
        <dbReference type="SAM" id="MobiDB-lite"/>
    </source>
</evidence>
<proteinExistence type="predicted"/>
<gene>
    <name evidence="2" type="ORF">PGQ11_013214</name>
</gene>
<evidence type="ECO:0000313" key="2">
    <source>
        <dbReference type="EMBL" id="KAK8857302.1"/>
    </source>
</evidence>
<feature type="compositionally biased region" description="Low complexity" evidence="1">
    <location>
        <begin position="288"/>
        <end position="309"/>
    </location>
</feature>
<accession>A0ABR2I4G7</accession>